<proteinExistence type="predicted"/>
<feature type="transmembrane region" description="Helical" evidence="5">
    <location>
        <begin position="122"/>
        <end position="143"/>
    </location>
</feature>
<protein>
    <submittedName>
        <fullName evidence="7">EamA domain</fullName>
    </submittedName>
</protein>
<keyword evidence="8" id="KW-1185">Reference proteome</keyword>
<feature type="domain" description="EamA" evidence="6">
    <location>
        <begin position="36"/>
        <end position="166"/>
    </location>
</feature>
<evidence type="ECO:0000256" key="4">
    <source>
        <dbReference type="ARBA" id="ARBA00023136"/>
    </source>
</evidence>
<reference evidence="7 8" key="1">
    <citation type="submission" date="2019-08" db="EMBL/GenBank/DDBJ databases">
        <authorList>
            <person name="Alioto T."/>
            <person name="Alioto T."/>
            <person name="Gomez Garrido J."/>
        </authorList>
    </citation>
    <scope>NUCLEOTIDE SEQUENCE [LARGE SCALE GENOMIC DNA]</scope>
</reference>
<gene>
    <name evidence="7" type="ORF">CINCED_3A017979</name>
</gene>
<keyword evidence="3 5" id="KW-1133">Transmembrane helix</keyword>
<dbReference type="OrthoDB" id="306876at2759"/>
<feature type="transmembrane region" description="Helical" evidence="5">
    <location>
        <begin position="208"/>
        <end position="232"/>
    </location>
</feature>
<feature type="transmembrane region" description="Helical" evidence="5">
    <location>
        <begin position="96"/>
        <end position="116"/>
    </location>
</feature>
<evidence type="ECO:0000256" key="3">
    <source>
        <dbReference type="ARBA" id="ARBA00022989"/>
    </source>
</evidence>
<keyword evidence="2 5" id="KW-0812">Transmembrane</keyword>
<feature type="transmembrane region" description="Helical" evidence="5">
    <location>
        <begin position="67"/>
        <end position="84"/>
    </location>
</feature>
<keyword evidence="4 5" id="KW-0472">Membrane</keyword>
<dbReference type="AlphaFoldDB" id="A0A5E4LYI8"/>
<dbReference type="GO" id="GO:0016020">
    <property type="term" value="C:membrane"/>
    <property type="evidence" value="ECO:0007669"/>
    <property type="project" value="UniProtKB-SubCell"/>
</dbReference>
<dbReference type="Gene3D" id="1.10.3730.20">
    <property type="match status" value="1"/>
</dbReference>
<feature type="transmembrane region" description="Helical" evidence="5">
    <location>
        <begin position="297"/>
        <end position="315"/>
    </location>
</feature>
<evidence type="ECO:0000313" key="7">
    <source>
        <dbReference type="EMBL" id="VVC24267.1"/>
    </source>
</evidence>
<accession>A0A5E4LYI8</accession>
<dbReference type="EMBL" id="CABPRJ010000001">
    <property type="protein sequence ID" value="VVC24267.1"/>
    <property type="molecule type" value="Genomic_DNA"/>
</dbReference>
<feature type="transmembrane region" description="Helical" evidence="5">
    <location>
        <begin position="35"/>
        <end position="55"/>
    </location>
</feature>
<evidence type="ECO:0000256" key="5">
    <source>
        <dbReference type="SAM" id="Phobius"/>
    </source>
</evidence>
<organism evidence="7 8">
    <name type="scientific">Cinara cedri</name>
    <dbReference type="NCBI Taxonomy" id="506608"/>
    <lineage>
        <taxon>Eukaryota</taxon>
        <taxon>Metazoa</taxon>
        <taxon>Ecdysozoa</taxon>
        <taxon>Arthropoda</taxon>
        <taxon>Hexapoda</taxon>
        <taxon>Insecta</taxon>
        <taxon>Pterygota</taxon>
        <taxon>Neoptera</taxon>
        <taxon>Paraneoptera</taxon>
        <taxon>Hemiptera</taxon>
        <taxon>Sternorrhyncha</taxon>
        <taxon>Aphidomorpha</taxon>
        <taxon>Aphidoidea</taxon>
        <taxon>Aphididae</taxon>
        <taxon>Lachninae</taxon>
        <taxon>Cinara</taxon>
    </lineage>
</organism>
<feature type="transmembrane region" description="Helical" evidence="5">
    <location>
        <begin position="150"/>
        <end position="170"/>
    </location>
</feature>
<comment type="subcellular location">
    <subcellularLocation>
        <location evidence="1">Membrane</location>
        <topology evidence="1">Multi-pass membrane protein</topology>
    </subcellularLocation>
</comment>
<dbReference type="Pfam" id="PF00892">
    <property type="entry name" value="EamA"/>
    <property type="match status" value="2"/>
</dbReference>
<feature type="transmembrane region" description="Helical" evidence="5">
    <location>
        <begin position="271"/>
        <end position="291"/>
    </location>
</feature>
<evidence type="ECO:0000256" key="1">
    <source>
        <dbReference type="ARBA" id="ARBA00004141"/>
    </source>
</evidence>
<feature type="transmembrane region" description="Helical" evidence="5">
    <location>
        <begin position="244"/>
        <end position="264"/>
    </location>
</feature>
<feature type="transmembrane region" description="Helical" evidence="5">
    <location>
        <begin position="182"/>
        <end position="201"/>
    </location>
</feature>
<sequence>MAERLELRNLVIESDTPSTSSPVTPITSPKTQVNILGILLAALSSLFFSLSSLIVKWLSDVDPLELATIRFIGVLLPTIPILIYKNQNPFPKGQRLMLLLRSFAGATSLSLTFYAFRHMPLADASVIVFSVPVVVAIFARIFLKEPCGLFHYFALFLTMLGVLMITRPPILFGQTTKHNNFLGPLAALLSTFFAAIVYILLRALKNLHFSVIMTSFATYSILQTSGMAWATGGMCWPKCGTERLLVVALGVFSFSGQMLLTIAAQLEEAGLVAIARTVDVVFAFMWQIIFFNEMPNIFSIVGAVLVTSSVVLIGLRKWMMSMPTTSVVRKKFGFLLL</sequence>
<evidence type="ECO:0000259" key="6">
    <source>
        <dbReference type="Pfam" id="PF00892"/>
    </source>
</evidence>
<dbReference type="Proteomes" id="UP000325440">
    <property type="component" value="Unassembled WGS sequence"/>
</dbReference>
<name>A0A5E4LYI8_9HEMI</name>
<dbReference type="InterPro" id="IPR000620">
    <property type="entry name" value="EamA_dom"/>
</dbReference>
<dbReference type="PANTHER" id="PTHR22911:SF6">
    <property type="entry name" value="SOLUTE CARRIER FAMILY 35 MEMBER G1"/>
    <property type="match status" value="1"/>
</dbReference>
<dbReference type="SUPFAM" id="SSF103481">
    <property type="entry name" value="Multidrug resistance efflux transporter EmrE"/>
    <property type="match status" value="2"/>
</dbReference>
<evidence type="ECO:0000313" key="8">
    <source>
        <dbReference type="Proteomes" id="UP000325440"/>
    </source>
</evidence>
<dbReference type="PANTHER" id="PTHR22911">
    <property type="entry name" value="ACYL-MALONYL CONDENSING ENZYME-RELATED"/>
    <property type="match status" value="1"/>
</dbReference>
<evidence type="ECO:0000256" key="2">
    <source>
        <dbReference type="ARBA" id="ARBA00022692"/>
    </source>
</evidence>
<feature type="domain" description="EamA" evidence="6">
    <location>
        <begin position="183"/>
        <end position="314"/>
    </location>
</feature>
<dbReference type="InterPro" id="IPR037185">
    <property type="entry name" value="EmrE-like"/>
</dbReference>